<accession>C6T7Y0</accession>
<reference evidence="1" key="1">
    <citation type="submission" date="2009-08" db="EMBL/GenBank/DDBJ databases">
        <authorList>
            <person name="Cheung F."/>
            <person name="Xiao Y."/>
            <person name="Chan A."/>
            <person name="Moskal W."/>
            <person name="Town C.D."/>
        </authorList>
    </citation>
    <scope>NUCLEOTIDE SEQUENCE</scope>
</reference>
<proteinExistence type="evidence at transcript level"/>
<dbReference type="EMBL" id="BT093567">
    <property type="protein sequence ID" value="ACU17932.1"/>
    <property type="molecule type" value="mRNA"/>
</dbReference>
<name>C6T7Y0_SOYBN</name>
<dbReference type="AlphaFoldDB" id="C6T7Y0"/>
<evidence type="ECO:0000313" key="1">
    <source>
        <dbReference type="EMBL" id="ACU17932.1"/>
    </source>
</evidence>
<sequence length="66" mass="7331">MTFSLIFFPFSPTINSFTSFSTSSLFALVSISIPISHSLQMYLQFVGCSAKNGPTQTLALQHKHFQ</sequence>
<organism evidence="1">
    <name type="scientific">Glycine max</name>
    <name type="common">Soybean</name>
    <name type="synonym">Glycine hispida</name>
    <dbReference type="NCBI Taxonomy" id="3847"/>
    <lineage>
        <taxon>Eukaryota</taxon>
        <taxon>Viridiplantae</taxon>
        <taxon>Streptophyta</taxon>
        <taxon>Embryophyta</taxon>
        <taxon>Tracheophyta</taxon>
        <taxon>Spermatophyta</taxon>
        <taxon>Magnoliopsida</taxon>
        <taxon>eudicotyledons</taxon>
        <taxon>Gunneridae</taxon>
        <taxon>Pentapetalae</taxon>
        <taxon>rosids</taxon>
        <taxon>fabids</taxon>
        <taxon>Fabales</taxon>
        <taxon>Fabaceae</taxon>
        <taxon>Papilionoideae</taxon>
        <taxon>50 kb inversion clade</taxon>
        <taxon>NPAAA clade</taxon>
        <taxon>indigoferoid/millettioid clade</taxon>
        <taxon>Phaseoleae</taxon>
        <taxon>Glycine</taxon>
        <taxon>Glycine subgen. Soja</taxon>
    </lineage>
</organism>
<protein>
    <submittedName>
        <fullName evidence="1">Uncharacterized protein</fullName>
    </submittedName>
</protein>